<dbReference type="SMART" id="SM00767">
    <property type="entry name" value="DCD"/>
    <property type="match status" value="1"/>
</dbReference>
<dbReference type="SUPFAM" id="SSF57850">
    <property type="entry name" value="RING/U-box"/>
    <property type="match status" value="1"/>
</dbReference>
<dbReference type="InterPro" id="IPR013083">
    <property type="entry name" value="Znf_RING/FYVE/PHD"/>
</dbReference>
<gene>
    <name evidence="6" type="ORF">MKW94_013042</name>
</gene>
<evidence type="ECO:0000259" key="5">
    <source>
        <dbReference type="PROSITE" id="PS51222"/>
    </source>
</evidence>
<feature type="domain" description="DCD" evidence="5">
    <location>
        <begin position="78"/>
        <end position="215"/>
    </location>
</feature>
<evidence type="ECO:0000256" key="1">
    <source>
        <dbReference type="ARBA" id="ARBA00022723"/>
    </source>
</evidence>
<dbReference type="EMBL" id="JAJJMA010048749">
    <property type="protein sequence ID" value="MCL7025752.1"/>
    <property type="molecule type" value="Genomic_DNA"/>
</dbReference>
<feature type="region of interest" description="Disordered" evidence="4">
    <location>
        <begin position="238"/>
        <end position="260"/>
    </location>
</feature>
<dbReference type="InterPro" id="IPR045134">
    <property type="entry name" value="UHRF1/2-like"/>
</dbReference>
<comment type="caution">
    <text evidence="6">The sequence shown here is derived from an EMBL/GenBank/DDBJ whole genome shotgun (WGS) entry which is preliminary data.</text>
</comment>
<dbReference type="Pfam" id="PF10539">
    <property type="entry name" value="Dev_Cell_Death"/>
    <property type="match status" value="1"/>
</dbReference>
<dbReference type="Proteomes" id="UP001177140">
    <property type="component" value="Unassembled WGS sequence"/>
</dbReference>
<name>A0AA41RVQ0_PAPNU</name>
<keyword evidence="3" id="KW-0862">Zinc</keyword>
<keyword evidence="2" id="KW-0863">Zinc-finger</keyword>
<feature type="compositionally biased region" description="Acidic residues" evidence="4">
    <location>
        <begin position="77"/>
        <end position="92"/>
    </location>
</feature>
<protein>
    <recommendedName>
        <fullName evidence="5">DCD domain-containing protein</fullName>
    </recommendedName>
</protein>
<dbReference type="PROSITE" id="PS51222">
    <property type="entry name" value="DCD"/>
    <property type="match status" value="1"/>
</dbReference>
<dbReference type="GO" id="GO:0061630">
    <property type="term" value="F:ubiquitin protein ligase activity"/>
    <property type="evidence" value="ECO:0007669"/>
    <property type="project" value="TreeGrafter"/>
</dbReference>
<evidence type="ECO:0000313" key="7">
    <source>
        <dbReference type="Proteomes" id="UP001177140"/>
    </source>
</evidence>
<dbReference type="PROSITE" id="PS00518">
    <property type="entry name" value="ZF_RING_1"/>
    <property type="match status" value="1"/>
</dbReference>
<evidence type="ECO:0000313" key="6">
    <source>
        <dbReference type="EMBL" id="MCL7025752.1"/>
    </source>
</evidence>
<reference evidence="6" key="1">
    <citation type="submission" date="2022-03" db="EMBL/GenBank/DDBJ databases">
        <title>A functionally conserved STORR gene fusion in Papaver species that diverged 16.8 million years ago.</title>
        <authorList>
            <person name="Catania T."/>
        </authorList>
    </citation>
    <scope>NUCLEOTIDE SEQUENCE</scope>
    <source>
        <strain evidence="6">S-191538</strain>
    </source>
</reference>
<evidence type="ECO:0000256" key="2">
    <source>
        <dbReference type="ARBA" id="ARBA00022771"/>
    </source>
</evidence>
<dbReference type="GO" id="GO:0044027">
    <property type="term" value="P:negative regulation of gene expression via chromosomal CpG island methylation"/>
    <property type="evidence" value="ECO:0007669"/>
    <property type="project" value="TreeGrafter"/>
</dbReference>
<dbReference type="PANTHER" id="PTHR14140">
    <property type="entry name" value="E3 UBIQUITIN-PROTEIN LIGASE UHRF-RELATED"/>
    <property type="match status" value="1"/>
</dbReference>
<proteinExistence type="predicted"/>
<dbReference type="InterPro" id="IPR013989">
    <property type="entry name" value="Dev_and_cell_death_domain"/>
</dbReference>
<organism evidence="6 7">
    <name type="scientific">Papaver nudicaule</name>
    <name type="common">Iceland poppy</name>
    <dbReference type="NCBI Taxonomy" id="74823"/>
    <lineage>
        <taxon>Eukaryota</taxon>
        <taxon>Viridiplantae</taxon>
        <taxon>Streptophyta</taxon>
        <taxon>Embryophyta</taxon>
        <taxon>Tracheophyta</taxon>
        <taxon>Spermatophyta</taxon>
        <taxon>Magnoliopsida</taxon>
        <taxon>Ranunculales</taxon>
        <taxon>Papaveraceae</taxon>
        <taxon>Papaveroideae</taxon>
        <taxon>Papaver</taxon>
    </lineage>
</organism>
<dbReference type="AlphaFoldDB" id="A0AA41RVQ0"/>
<dbReference type="GO" id="GO:0008270">
    <property type="term" value="F:zinc ion binding"/>
    <property type="evidence" value="ECO:0007669"/>
    <property type="project" value="UniProtKB-KW"/>
</dbReference>
<sequence length="315" mass="35491">MNLPLTTPCAHNFCKLCLESVFTGKSAVRKRYFCEGRSLRAQKAIMKCPLCTMDLSEFLLNPQVNRELMAVIEDLQCQDEEENDEDSSEETESSDKPENMIGVSKDGSDKLDDILEIEGEPKQMNKRLKKRGLDVSGNADGYDFNSDDSVKEMILDVAKNGSDNSDVRFSIFKECLPLPESIFRHAIEENYHGGTKFHQQLSNCQVKKLCALFRPIGGPPMSVIPPPPKHSPPVKFYQNRQPSRLRPPTHPYASTAHHHGHRLPPPPMYGYMPSAAQITNTNPYSCVEIRCRYSCESAPIPSHYPYTRATSDLVL</sequence>
<dbReference type="InterPro" id="IPR017907">
    <property type="entry name" value="Znf_RING_CS"/>
</dbReference>
<keyword evidence="7" id="KW-1185">Reference proteome</keyword>
<accession>A0AA41RVQ0</accession>
<evidence type="ECO:0000256" key="3">
    <source>
        <dbReference type="ARBA" id="ARBA00022833"/>
    </source>
</evidence>
<keyword evidence="1" id="KW-0479">Metal-binding</keyword>
<dbReference type="GO" id="GO:0016567">
    <property type="term" value="P:protein ubiquitination"/>
    <property type="evidence" value="ECO:0007669"/>
    <property type="project" value="TreeGrafter"/>
</dbReference>
<evidence type="ECO:0000256" key="4">
    <source>
        <dbReference type="SAM" id="MobiDB-lite"/>
    </source>
</evidence>
<dbReference type="Gene3D" id="3.30.40.10">
    <property type="entry name" value="Zinc/RING finger domain, C3HC4 (zinc finger)"/>
    <property type="match status" value="1"/>
</dbReference>
<dbReference type="PANTHER" id="PTHR14140:SF27">
    <property type="entry name" value="OS04G0289800 PROTEIN"/>
    <property type="match status" value="1"/>
</dbReference>
<feature type="region of interest" description="Disordered" evidence="4">
    <location>
        <begin position="77"/>
        <end position="107"/>
    </location>
</feature>